<accession>A0A8J3RT06</accession>
<dbReference type="PANTHER" id="PTHR42881">
    <property type="entry name" value="PROLYL ENDOPEPTIDASE"/>
    <property type="match status" value="1"/>
</dbReference>
<dbReference type="EC" id="3.4.21.26" evidence="3"/>
<dbReference type="SUPFAM" id="SSF53474">
    <property type="entry name" value="alpha/beta-Hydrolases"/>
    <property type="match status" value="1"/>
</dbReference>
<keyword evidence="6" id="KW-0720">Serine protease</keyword>
<dbReference type="AlphaFoldDB" id="A0A8J3RT06"/>
<proteinExistence type="inferred from homology"/>
<evidence type="ECO:0000256" key="2">
    <source>
        <dbReference type="ARBA" id="ARBA00005228"/>
    </source>
</evidence>
<feature type="domain" description="Peptidase S9 prolyl oligopeptidase catalytic" evidence="7">
    <location>
        <begin position="489"/>
        <end position="697"/>
    </location>
</feature>
<evidence type="ECO:0000256" key="3">
    <source>
        <dbReference type="ARBA" id="ARBA00011897"/>
    </source>
</evidence>
<dbReference type="SUPFAM" id="SSF50993">
    <property type="entry name" value="Peptidase/esterase 'gauge' domain"/>
    <property type="match status" value="1"/>
</dbReference>
<feature type="domain" description="Peptidase S9A N-terminal" evidence="8">
    <location>
        <begin position="20"/>
        <end position="426"/>
    </location>
</feature>
<keyword evidence="10" id="KW-1185">Reference proteome</keyword>
<dbReference type="InterPro" id="IPR051167">
    <property type="entry name" value="Prolyl_oligopep/macrocyclase"/>
</dbReference>
<dbReference type="InterPro" id="IPR001375">
    <property type="entry name" value="Peptidase_S9_cat"/>
</dbReference>
<dbReference type="GO" id="GO:0005829">
    <property type="term" value="C:cytosol"/>
    <property type="evidence" value="ECO:0007669"/>
    <property type="project" value="TreeGrafter"/>
</dbReference>
<dbReference type="InterPro" id="IPR002470">
    <property type="entry name" value="Peptidase_S9A"/>
</dbReference>
<comment type="catalytic activity">
    <reaction evidence="1">
        <text>Hydrolysis of Pro-|-Xaa &gt;&gt; Ala-|-Xaa in oligopeptides.</text>
        <dbReference type="EC" id="3.4.21.26"/>
    </reaction>
</comment>
<name>A0A8J3RT06_9ACTN</name>
<dbReference type="Gene3D" id="2.130.10.120">
    <property type="entry name" value="Prolyl oligopeptidase, N-terminal domain"/>
    <property type="match status" value="1"/>
</dbReference>
<evidence type="ECO:0000256" key="1">
    <source>
        <dbReference type="ARBA" id="ARBA00001070"/>
    </source>
</evidence>
<dbReference type="Pfam" id="PF02897">
    <property type="entry name" value="Peptidase_S9_N"/>
    <property type="match status" value="1"/>
</dbReference>
<reference evidence="9 10" key="1">
    <citation type="submission" date="2021-01" db="EMBL/GenBank/DDBJ databases">
        <title>Whole genome shotgun sequence of Planobispora longispora NBRC 13918.</title>
        <authorList>
            <person name="Komaki H."/>
            <person name="Tamura T."/>
        </authorList>
    </citation>
    <scope>NUCLEOTIDE SEQUENCE [LARGE SCALE GENOMIC DNA]</scope>
    <source>
        <strain evidence="9 10">NBRC 13918</strain>
    </source>
</reference>
<evidence type="ECO:0000313" key="10">
    <source>
        <dbReference type="Proteomes" id="UP000616724"/>
    </source>
</evidence>
<evidence type="ECO:0000259" key="8">
    <source>
        <dbReference type="Pfam" id="PF02897"/>
    </source>
</evidence>
<evidence type="ECO:0000259" key="7">
    <source>
        <dbReference type="Pfam" id="PF00326"/>
    </source>
</evidence>
<dbReference type="GO" id="GO:0006508">
    <property type="term" value="P:proteolysis"/>
    <property type="evidence" value="ECO:0007669"/>
    <property type="project" value="UniProtKB-KW"/>
</dbReference>
<dbReference type="InterPro" id="IPR029058">
    <property type="entry name" value="AB_hydrolase_fold"/>
</dbReference>
<evidence type="ECO:0000313" key="9">
    <source>
        <dbReference type="EMBL" id="GIH80790.1"/>
    </source>
</evidence>
<keyword evidence="5" id="KW-0378">Hydrolase</keyword>
<dbReference type="PRINTS" id="PR00862">
    <property type="entry name" value="PROLIGOPTASE"/>
</dbReference>
<dbReference type="InterPro" id="IPR023302">
    <property type="entry name" value="Pept_S9A_N"/>
</dbReference>
<dbReference type="GO" id="GO:0004252">
    <property type="term" value="F:serine-type endopeptidase activity"/>
    <property type="evidence" value="ECO:0007669"/>
    <property type="project" value="UniProtKB-EC"/>
</dbReference>
<dbReference type="PROSITE" id="PS00708">
    <property type="entry name" value="PRO_ENDOPEP_SER"/>
    <property type="match status" value="1"/>
</dbReference>
<protein>
    <recommendedName>
        <fullName evidence="3">prolyl oligopeptidase</fullName>
        <ecNumber evidence="3">3.4.21.26</ecNumber>
    </recommendedName>
</protein>
<dbReference type="EMBL" id="BOOH01000064">
    <property type="protein sequence ID" value="GIH80790.1"/>
    <property type="molecule type" value="Genomic_DNA"/>
</dbReference>
<dbReference type="GO" id="GO:0070012">
    <property type="term" value="F:oligopeptidase activity"/>
    <property type="evidence" value="ECO:0007669"/>
    <property type="project" value="TreeGrafter"/>
</dbReference>
<comment type="similarity">
    <text evidence="2">Belongs to the peptidase S9A family.</text>
</comment>
<keyword evidence="4" id="KW-0645">Protease</keyword>
<evidence type="ECO:0000256" key="4">
    <source>
        <dbReference type="ARBA" id="ARBA00022670"/>
    </source>
</evidence>
<dbReference type="Pfam" id="PF00326">
    <property type="entry name" value="Peptidase_S9"/>
    <property type="match status" value="1"/>
</dbReference>
<sequence>MGNGRTGDGTPRYPDAERLALVEERHGLAVRDPYRWLEDGADPRTDAWLRAQEELYAASRPAWRVDHWRTALASLHAVDLYSPPLTRAGRSFFSRQLAGEEHPTLMVASHGQDRPLVKPEDLDPTGLTVLDAWRPSAEGDLLAYQLSSDGTEESRLWVMDIATRRVLDGPIDRVRRSSVAWLPGGTHFYYVRRLPPGPHPGEERYHRRVFLHRVGSHPDEDIMIFGEGRDRAQFYTVSVTADGRWLSVAATQGTDRNTDVWLADLTAGPWHAPALRPVQEGVRGHTRLRVAPDAVADPPIWLRTTRGAPYGRVMTATPATAGGEWRELIAERPGSVLTDFAVLTGARLPRPLGLLSWVRHAVSEITVHDLTDGTQIGTVPLPGAGSTGGLAVSRDGGHEAWFSYSDHLTPWTVLHYDGLTGTTRSWHPQRSVVAAAGARTRHVAFRSADGTTVRMFVVSPEGRPDRPRPAVLTGYGGFGAPVVPTYSPEALAWVRAGGVWAVACLRGGGEEGEEWHHAGRGANKQNVFDDFAAAADHLVEAGWTSRDRLGIAGGSNGGLLVGAAVTQHPEKYAAAVCMSPLLDMVRYELHGLGPSWRPEYGSADDPGELRTLLSYSPYHRVRAGTEYPAVLFTAAEADTRVDPLHARKMCAALQHASPGPGPVLLRHERDVGHGDRALSRTVALQADCLAFLAAHLGLRV</sequence>
<evidence type="ECO:0000256" key="6">
    <source>
        <dbReference type="ARBA" id="ARBA00022825"/>
    </source>
</evidence>
<dbReference type="Proteomes" id="UP000616724">
    <property type="component" value="Unassembled WGS sequence"/>
</dbReference>
<dbReference type="Gene3D" id="3.40.50.1820">
    <property type="entry name" value="alpha/beta hydrolase"/>
    <property type="match status" value="1"/>
</dbReference>
<evidence type="ECO:0000256" key="5">
    <source>
        <dbReference type="ARBA" id="ARBA00022801"/>
    </source>
</evidence>
<gene>
    <name evidence="9" type="ORF">Plo01_72190</name>
</gene>
<dbReference type="RefSeq" id="WP_203895211.1">
    <property type="nucleotide sequence ID" value="NZ_BOOH01000064.1"/>
</dbReference>
<dbReference type="InterPro" id="IPR002471">
    <property type="entry name" value="Pept_S9_AS"/>
</dbReference>
<comment type="caution">
    <text evidence="9">The sequence shown here is derived from an EMBL/GenBank/DDBJ whole genome shotgun (WGS) entry which is preliminary data.</text>
</comment>
<organism evidence="9 10">
    <name type="scientific">Planobispora longispora</name>
    <dbReference type="NCBI Taxonomy" id="28887"/>
    <lineage>
        <taxon>Bacteria</taxon>
        <taxon>Bacillati</taxon>
        <taxon>Actinomycetota</taxon>
        <taxon>Actinomycetes</taxon>
        <taxon>Streptosporangiales</taxon>
        <taxon>Streptosporangiaceae</taxon>
        <taxon>Planobispora</taxon>
    </lineage>
</organism>
<dbReference type="PANTHER" id="PTHR42881:SF2">
    <property type="entry name" value="PROLYL ENDOPEPTIDASE"/>
    <property type="match status" value="1"/>
</dbReference>